<reference evidence="1 2" key="1">
    <citation type="journal article" date="2019" name="G3 (Bethesda)">
        <title>Sequencing of a Wild Apple (Malus baccata) Genome Unravels the Differences Between Cultivated and Wild Apple Species Regarding Disease Resistance and Cold Tolerance.</title>
        <authorList>
            <person name="Chen X."/>
        </authorList>
    </citation>
    <scope>NUCLEOTIDE SEQUENCE [LARGE SCALE GENOMIC DNA]</scope>
    <source>
        <strain evidence="2">cv. Shandingzi</strain>
        <tissue evidence="1">Leaves</tissue>
    </source>
</reference>
<evidence type="ECO:0000313" key="2">
    <source>
        <dbReference type="Proteomes" id="UP000315295"/>
    </source>
</evidence>
<keyword evidence="2" id="KW-1185">Reference proteome</keyword>
<name>A0A540LWH2_MALBA</name>
<dbReference type="EMBL" id="VIEB01000447">
    <property type="protein sequence ID" value="TQD90612.1"/>
    <property type="molecule type" value="Genomic_DNA"/>
</dbReference>
<sequence>MCGPRSLGERDNAFLASVKKFWAWAWDWALWGVDLAQVRSCDPWVKWRVDWRLARLLVQSLVRAFLESLCMAKNIVRVRIINPTCSTISGVIRLNGCDCNSDRLIVIQSDLGR</sequence>
<accession>A0A540LWH2</accession>
<gene>
    <name evidence="1" type="ORF">C1H46_023855</name>
</gene>
<comment type="caution">
    <text evidence="1">The sequence shown here is derived from an EMBL/GenBank/DDBJ whole genome shotgun (WGS) entry which is preliminary data.</text>
</comment>
<protein>
    <submittedName>
        <fullName evidence="1">Uncharacterized protein</fullName>
    </submittedName>
</protein>
<dbReference type="Proteomes" id="UP000315295">
    <property type="component" value="Unassembled WGS sequence"/>
</dbReference>
<proteinExistence type="predicted"/>
<evidence type="ECO:0000313" key="1">
    <source>
        <dbReference type="EMBL" id="TQD90612.1"/>
    </source>
</evidence>
<dbReference type="AlphaFoldDB" id="A0A540LWH2"/>
<organism evidence="1 2">
    <name type="scientific">Malus baccata</name>
    <name type="common">Siberian crab apple</name>
    <name type="synonym">Pyrus baccata</name>
    <dbReference type="NCBI Taxonomy" id="106549"/>
    <lineage>
        <taxon>Eukaryota</taxon>
        <taxon>Viridiplantae</taxon>
        <taxon>Streptophyta</taxon>
        <taxon>Embryophyta</taxon>
        <taxon>Tracheophyta</taxon>
        <taxon>Spermatophyta</taxon>
        <taxon>Magnoliopsida</taxon>
        <taxon>eudicotyledons</taxon>
        <taxon>Gunneridae</taxon>
        <taxon>Pentapetalae</taxon>
        <taxon>rosids</taxon>
        <taxon>fabids</taxon>
        <taxon>Rosales</taxon>
        <taxon>Rosaceae</taxon>
        <taxon>Amygdaloideae</taxon>
        <taxon>Maleae</taxon>
        <taxon>Malus</taxon>
    </lineage>
</organism>